<evidence type="ECO:0000313" key="1">
    <source>
        <dbReference type="EMBL" id="CAK9873682.1"/>
    </source>
</evidence>
<dbReference type="EMBL" id="OZ023704">
    <property type="protein sequence ID" value="CAK9873682.1"/>
    <property type="molecule type" value="Genomic_DNA"/>
</dbReference>
<sequence>MPPMQQQFKKRNPRHVATSRKVLVVEEHRGRQRSKADFSAEFQKRGRAELCRIRDQRLLLFSGEETNL</sequence>
<evidence type="ECO:0000313" key="2">
    <source>
        <dbReference type="Proteomes" id="UP001497522"/>
    </source>
</evidence>
<name>A0ABP1BE82_9BRYO</name>
<accession>A0ABP1BE82</accession>
<gene>
    <name evidence="1" type="ORF">CSSPJE1EN2_LOCUS16154</name>
</gene>
<keyword evidence="2" id="KW-1185">Reference proteome</keyword>
<organism evidence="1 2">
    <name type="scientific">Sphagnum jensenii</name>
    <dbReference type="NCBI Taxonomy" id="128206"/>
    <lineage>
        <taxon>Eukaryota</taxon>
        <taxon>Viridiplantae</taxon>
        <taxon>Streptophyta</taxon>
        <taxon>Embryophyta</taxon>
        <taxon>Bryophyta</taxon>
        <taxon>Sphagnophytina</taxon>
        <taxon>Sphagnopsida</taxon>
        <taxon>Sphagnales</taxon>
        <taxon>Sphagnaceae</taxon>
        <taxon>Sphagnum</taxon>
    </lineage>
</organism>
<dbReference type="Proteomes" id="UP001497522">
    <property type="component" value="Chromosome 3"/>
</dbReference>
<proteinExistence type="predicted"/>
<reference evidence="1" key="1">
    <citation type="submission" date="2024-03" db="EMBL/GenBank/DDBJ databases">
        <authorList>
            <consortium name="ELIXIR-Norway"/>
            <consortium name="Elixir Norway"/>
        </authorList>
    </citation>
    <scope>NUCLEOTIDE SEQUENCE</scope>
</reference>
<protein>
    <submittedName>
        <fullName evidence="1">Uncharacterized protein</fullName>
    </submittedName>
</protein>